<accession>I8I025</accession>
<feature type="signal peptide" evidence="2">
    <location>
        <begin position="1"/>
        <end position="24"/>
    </location>
</feature>
<keyword evidence="2" id="KW-0732">Signal</keyword>
<dbReference type="InterPro" id="IPR045497">
    <property type="entry name" value="DUF6438"/>
</dbReference>
<organism evidence="4 5">
    <name type="scientific">Hydrocarboniphaga effusa AP103</name>
    <dbReference type="NCBI Taxonomy" id="1172194"/>
    <lineage>
        <taxon>Bacteria</taxon>
        <taxon>Pseudomonadati</taxon>
        <taxon>Pseudomonadota</taxon>
        <taxon>Gammaproteobacteria</taxon>
        <taxon>Nevskiales</taxon>
        <taxon>Nevskiaceae</taxon>
        <taxon>Hydrocarboniphaga</taxon>
    </lineage>
</organism>
<keyword evidence="5" id="KW-1185">Reference proteome</keyword>
<reference evidence="4 5" key="1">
    <citation type="journal article" date="2012" name="J. Bacteriol.">
        <title>Genome Sequence of n-Alkane-Degrading Hydrocarboniphaga effusa Strain AP103T (ATCC BAA-332T).</title>
        <authorList>
            <person name="Chang H.K."/>
            <person name="Zylstra G.J."/>
            <person name="Chae J.C."/>
        </authorList>
    </citation>
    <scope>NUCLEOTIDE SEQUENCE [LARGE SCALE GENOMIC DNA]</scope>
    <source>
        <strain evidence="4 5">AP103</strain>
    </source>
</reference>
<evidence type="ECO:0000259" key="3">
    <source>
        <dbReference type="Pfam" id="PF20033"/>
    </source>
</evidence>
<dbReference type="EMBL" id="AKGD01000002">
    <property type="protein sequence ID" value="EIT69296.1"/>
    <property type="molecule type" value="Genomic_DNA"/>
</dbReference>
<proteinExistence type="predicted"/>
<evidence type="ECO:0000313" key="4">
    <source>
        <dbReference type="EMBL" id="EIT69296.1"/>
    </source>
</evidence>
<feature type="domain" description="DUF6438" evidence="3">
    <location>
        <begin position="65"/>
        <end position="183"/>
    </location>
</feature>
<comment type="caution">
    <text evidence="4">The sequence shown here is derived from an EMBL/GenBank/DDBJ whole genome shotgun (WGS) entry which is preliminary data.</text>
</comment>
<feature type="region of interest" description="Disordered" evidence="1">
    <location>
        <begin position="27"/>
        <end position="55"/>
    </location>
</feature>
<dbReference type="OrthoDB" id="7172369at2"/>
<dbReference type="STRING" id="1172194.WQQ_28780"/>
<sequence length="198" mass="21067">MTIQTTLRSLSLVSLLLFVSSCQSEPATKKSLPAPPDRPAPPAGAPPIGRAPRFASQDGLADGEVIRLDRSGCGFACPSYSIVIRSDGQVIFTGRAHTAVGGQREAQIDPKRLGRLLQTLAIELPPIAGRYMPGSKQCGTPRTDQPTVTLTARLDAGEPTQSVRYGGCPGAPRKLVELENLVDMTVDSGAWVSKRPMY</sequence>
<feature type="chain" id="PRO_5003713638" description="DUF6438 domain-containing protein" evidence="2">
    <location>
        <begin position="25"/>
        <end position="198"/>
    </location>
</feature>
<evidence type="ECO:0000256" key="2">
    <source>
        <dbReference type="SAM" id="SignalP"/>
    </source>
</evidence>
<evidence type="ECO:0000256" key="1">
    <source>
        <dbReference type="SAM" id="MobiDB-lite"/>
    </source>
</evidence>
<name>I8I025_9GAMM</name>
<dbReference type="Proteomes" id="UP000003704">
    <property type="component" value="Unassembled WGS sequence"/>
</dbReference>
<feature type="compositionally biased region" description="Low complexity" evidence="1">
    <location>
        <begin position="46"/>
        <end position="55"/>
    </location>
</feature>
<dbReference type="AlphaFoldDB" id="I8I025"/>
<evidence type="ECO:0000313" key="5">
    <source>
        <dbReference type="Proteomes" id="UP000003704"/>
    </source>
</evidence>
<feature type="compositionally biased region" description="Pro residues" evidence="1">
    <location>
        <begin position="33"/>
        <end position="45"/>
    </location>
</feature>
<protein>
    <recommendedName>
        <fullName evidence="3">DUF6438 domain-containing protein</fullName>
    </recommendedName>
</protein>
<dbReference type="Pfam" id="PF20033">
    <property type="entry name" value="DUF6438"/>
    <property type="match status" value="1"/>
</dbReference>
<dbReference type="RefSeq" id="WP_007185819.1">
    <property type="nucleotide sequence ID" value="NZ_AKGD01000002.1"/>
</dbReference>
<gene>
    <name evidence="4" type="ORF">WQQ_28780</name>
</gene>